<dbReference type="KEGG" id="vcn:VOLCADRAFT_95909"/>
<dbReference type="InterPro" id="IPR005331">
    <property type="entry name" value="Sulfotransferase"/>
</dbReference>
<dbReference type="OrthoDB" id="48731at2759"/>
<proteinExistence type="predicted"/>
<dbReference type="STRING" id="3068.D8U8P4"/>
<organism evidence="2">
    <name type="scientific">Volvox carteri f. nagariensis</name>
    <dbReference type="NCBI Taxonomy" id="3068"/>
    <lineage>
        <taxon>Eukaryota</taxon>
        <taxon>Viridiplantae</taxon>
        <taxon>Chlorophyta</taxon>
        <taxon>core chlorophytes</taxon>
        <taxon>Chlorophyceae</taxon>
        <taxon>CS clade</taxon>
        <taxon>Chlamydomonadales</taxon>
        <taxon>Volvocaceae</taxon>
        <taxon>Volvox</taxon>
    </lineage>
</organism>
<dbReference type="Pfam" id="PF03567">
    <property type="entry name" value="Sulfotransfer_2"/>
    <property type="match status" value="1"/>
</dbReference>
<dbReference type="GeneID" id="9621909"/>
<gene>
    <name evidence="1" type="ORF">VOLCADRAFT_95909</name>
</gene>
<dbReference type="GO" id="GO:0008146">
    <property type="term" value="F:sulfotransferase activity"/>
    <property type="evidence" value="ECO:0007669"/>
    <property type="project" value="InterPro"/>
</dbReference>
<dbReference type="EMBL" id="GL378369">
    <property type="protein sequence ID" value="EFJ43843.1"/>
    <property type="molecule type" value="Genomic_DNA"/>
</dbReference>
<dbReference type="eggNOG" id="ENOG502ST9P">
    <property type="taxonomic scope" value="Eukaryota"/>
</dbReference>
<accession>D8U8P4</accession>
<evidence type="ECO:0008006" key="3">
    <source>
        <dbReference type="Google" id="ProtNLM"/>
    </source>
</evidence>
<protein>
    <recommendedName>
        <fullName evidence="3">Sulfotransferase</fullName>
    </recommendedName>
</protein>
<dbReference type="GO" id="GO:0016020">
    <property type="term" value="C:membrane"/>
    <property type="evidence" value="ECO:0007669"/>
    <property type="project" value="InterPro"/>
</dbReference>
<reference evidence="1 2" key="1">
    <citation type="journal article" date="2010" name="Science">
        <title>Genomic analysis of organismal complexity in the multicellular green alga Volvox carteri.</title>
        <authorList>
            <person name="Prochnik S.E."/>
            <person name="Umen J."/>
            <person name="Nedelcu A.M."/>
            <person name="Hallmann A."/>
            <person name="Miller S.M."/>
            <person name="Nishii I."/>
            <person name="Ferris P."/>
            <person name="Kuo A."/>
            <person name="Mitros T."/>
            <person name="Fritz-Laylin L.K."/>
            <person name="Hellsten U."/>
            <person name="Chapman J."/>
            <person name="Simakov O."/>
            <person name="Rensing S.A."/>
            <person name="Terry A."/>
            <person name="Pangilinan J."/>
            <person name="Kapitonov V."/>
            <person name="Jurka J."/>
            <person name="Salamov A."/>
            <person name="Shapiro H."/>
            <person name="Schmutz J."/>
            <person name="Grimwood J."/>
            <person name="Lindquist E."/>
            <person name="Lucas S."/>
            <person name="Grigoriev I.V."/>
            <person name="Schmitt R."/>
            <person name="Kirk D."/>
            <person name="Rokhsar D.S."/>
        </authorList>
    </citation>
    <scope>NUCLEOTIDE SEQUENCE [LARGE SCALE GENOMIC DNA]</scope>
    <source>
        <strain evidence="2">f. Nagariensis / Eve</strain>
    </source>
</reference>
<dbReference type="AlphaFoldDB" id="D8U8P4"/>
<keyword evidence="2" id="KW-1185">Reference proteome</keyword>
<dbReference type="InParanoid" id="D8U8P4"/>
<sequence length="315" mass="35629">MCSVCSNPLPSRCATAWLRDYSLTAYSEVTPRSQIPPPPLSFICGVWLNPTYKFIFIRNRKTASSTFITAVKRFMLDAKLCEITKDANGNSSNNCFARLEPEEITRAGFDVERMWRDYLVITSSRNPWARAASGYQFTFDKWNKKLTDGSCKQPTFLQFCRDPFVMGKVSNLFKCAEGQREGVGSREEGHWNFDFCHVEPATPCMVDDQGQLVVDFMIRYERLEEDMHAAIELINSRRPAGTPAIEIPGSVKWRNKGTIAKTYDINSTDAAAFVYAPRYRACGAPCVDALADFYADDLKLFGWDRPDPPPSHSNS</sequence>
<evidence type="ECO:0000313" key="1">
    <source>
        <dbReference type="EMBL" id="EFJ43843.1"/>
    </source>
</evidence>
<dbReference type="RefSeq" id="XP_002955089.1">
    <property type="nucleotide sequence ID" value="XM_002955043.1"/>
</dbReference>
<name>D8U8P4_VOLCA</name>
<evidence type="ECO:0000313" key="2">
    <source>
        <dbReference type="Proteomes" id="UP000001058"/>
    </source>
</evidence>
<dbReference type="Proteomes" id="UP000001058">
    <property type="component" value="Unassembled WGS sequence"/>
</dbReference>